<keyword evidence="2" id="KW-0479">Metal-binding</keyword>
<keyword evidence="6" id="KW-1185">Reference proteome</keyword>
<dbReference type="Pfam" id="PF03328">
    <property type="entry name" value="HpcH_HpaI"/>
    <property type="match status" value="1"/>
</dbReference>
<keyword evidence="3 5" id="KW-0456">Lyase</keyword>
<organism evidence="5 6">
    <name type="scientific">Solirubrobacter phytolaccae</name>
    <dbReference type="NCBI Taxonomy" id="1404360"/>
    <lineage>
        <taxon>Bacteria</taxon>
        <taxon>Bacillati</taxon>
        <taxon>Actinomycetota</taxon>
        <taxon>Thermoleophilia</taxon>
        <taxon>Solirubrobacterales</taxon>
        <taxon>Solirubrobacteraceae</taxon>
        <taxon>Solirubrobacter</taxon>
    </lineage>
</organism>
<evidence type="ECO:0000256" key="2">
    <source>
        <dbReference type="ARBA" id="ARBA00022723"/>
    </source>
</evidence>
<accession>A0A9X3NID3</accession>
<comment type="similarity">
    <text evidence="1">Belongs to the HpcH/HpaI aldolase family.</text>
</comment>
<dbReference type="Gene3D" id="3.20.20.60">
    <property type="entry name" value="Phosphoenolpyruvate-binding domains"/>
    <property type="match status" value="1"/>
</dbReference>
<evidence type="ECO:0000259" key="4">
    <source>
        <dbReference type="Pfam" id="PF03328"/>
    </source>
</evidence>
<dbReference type="RefSeq" id="WP_270028827.1">
    <property type="nucleotide sequence ID" value="NZ_JAPDDP010000074.1"/>
</dbReference>
<dbReference type="SUPFAM" id="SSF51621">
    <property type="entry name" value="Phosphoenolpyruvate/pyruvate domain"/>
    <property type="match status" value="1"/>
</dbReference>
<dbReference type="InterPro" id="IPR015813">
    <property type="entry name" value="Pyrv/PenolPyrv_kinase-like_dom"/>
</dbReference>
<gene>
    <name evidence="5" type="ORF">OJ997_28990</name>
</gene>
<proteinExistence type="inferred from homology"/>
<name>A0A9X3NID3_9ACTN</name>
<evidence type="ECO:0000256" key="3">
    <source>
        <dbReference type="ARBA" id="ARBA00023239"/>
    </source>
</evidence>
<comment type="caution">
    <text evidence="5">The sequence shown here is derived from an EMBL/GenBank/DDBJ whole genome shotgun (WGS) entry which is preliminary data.</text>
</comment>
<reference evidence="5" key="1">
    <citation type="submission" date="2022-10" db="EMBL/GenBank/DDBJ databases">
        <title>The WGS of Solirubrobacter phytolaccae KCTC 29190.</title>
        <authorList>
            <person name="Jiang Z."/>
        </authorList>
    </citation>
    <scope>NUCLEOTIDE SEQUENCE</scope>
    <source>
        <strain evidence="5">KCTC 29190</strain>
    </source>
</reference>
<evidence type="ECO:0000313" key="6">
    <source>
        <dbReference type="Proteomes" id="UP001147653"/>
    </source>
</evidence>
<evidence type="ECO:0000256" key="1">
    <source>
        <dbReference type="ARBA" id="ARBA00005568"/>
    </source>
</evidence>
<dbReference type="EMBL" id="JAPDDP010000074">
    <property type="protein sequence ID" value="MDA0184376.1"/>
    <property type="molecule type" value="Genomic_DNA"/>
</dbReference>
<dbReference type="InterPro" id="IPR040442">
    <property type="entry name" value="Pyrv_kinase-like_dom_sf"/>
</dbReference>
<dbReference type="GO" id="GO:0005737">
    <property type="term" value="C:cytoplasm"/>
    <property type="evidence" value="ECO:0007669"/>
    <property type="project" value="TreeGrafter"/>
</dbReference>
<dbReference type="AlphaFoldDB" id="A0A9X3NID3"/>
<dbReference type="PANTHER" id="PTHR30502:SF0">
    <property type="entry name" value="PHOSPHOENOLPYRUVATE CARBOXYLASE FAMILY PROTEIN"/>
    <property type="match status" value="1"/>
</dbReference>
<dbReference type="Proteomes" id="UP001147653">
    <property type="component" value="Unassembled WGS sequence"/>
</dbReference>
<dbReference type="GO" id="GO:0016832">
    <property type="term" value="F:aldehyde-lyase activity"/>
    <property type="evidence" value="ECO:0007669"/>
    <property type="project" value="TreeGrafter"/>
</dbReference>
<dbReference type="InterPro" id="IPR050251">
    <property type="entry name" value="HpcH-HpaI_aldolase"/>
</dbReference>
<protein>
    <submittedName>
        <fullName evidence="5">Aldolase/citrate lyase family protein</fullName>
    </submittedName>
</protein>
<feature type="domain" description="HpcH/HpaI aldolase/citrate lyase" evidence="4">
    <location>
        <begin position="16"/>
        <end position="236"/>
    </location>
</feature>
<evidence type="ECO:0000313" key="5">
    <source>
        <dbReference type="EMBL" id="MDA0184376.1"/>
    </source>
</evidence>
<sequence length="249" mass="26001">MSGLKARLAAGEVLLGSFLALGSAPAAEALALAGLDFLIVDLEHGLGDAPRVLEQVLAIQRGGAHALVRVESDVRERTTRMLDLGAEGVLCPRVSSAAQAASWAGALRYTRDRGVALGTRGAGYGLDPDGFLHADERTLGVVQIETREAVEACEEIAAVDGVDVLFVGPSDLSYALGCFREWEHPELCAATTRLVRAARAAGKVAGTFCTTTAQLEVATTLGFQLLAVGTDTSFLIAGARATTVRRSPR</sequence>
<dbReference type="InterPro" id="IPR005000">
    <property type="entry name" value="Aldolase/citrate-lyase_domain"/>
</dbReference>
<dbReference type="GO" id="GO:0046872">
    <property type="term" value="F:metal ion binding"/>
    <property type="evidence" value="ECO:0007669"/>
    <property type="project" value="UniProtKB-KW"/>
</dbReference>
<dbReference type="PANTHER" id="PTHR30502">
    <property type="entry name" value="2-KETO-3-DEOXY-L-RHAMNONATE ALDOLASE"/>
    <property type="match status" value="1"/>
</dbReference>